<organism evidence="2 3">
    <name type="scientific">Clitoria ternatea</name>
    <name type="common">Butterfly pea</name>
    <dbReference type="NCBI Taxonomy" id="43366"/>
    <lineage>
        <taxon>Eukaryota</taxon>
        <taxon>Viridiplantae</taxon>
        <taxon>Streptophyta</taxon>
        <taxon>Embryophyta</taxon>
        <taxon>Tracheophyta</taxon>
        <taxon>Spermatophyta</taxon>
        <taxon>Magnoliopsida</taxon>
        <taxon>eudicotyledons</taxon>
        <taxon>Gunneridae</taxon>
        <taxon>Pentapetalae</taxon>
        <taxon>rosids</taxon>
        <taxon>fabids</taxon>
        <taxon>Fabales</taxon>
        <taxon>Fabaceae</taxon>
        <taxon>Papilionoideae</taxon>
        <taxon>50 kb inversion clade</taxon>
        <taxon>NPAAA clade</taxon>
        <taxon>indigoferoid/millettioid clade</taxon>
        <taxon>Phaseoleae</taxon>
        <taxon>Clitoria</taxon>
    </lineage>
</organism>
<evidence type="ECO:0000256" key="1">
    <source>
        <dbReference type="ARBA" id="ARBA00008668"/>
    </source>
</evidence>
<proteinExistence type="inferred from homology"/>
<dbReference type="EMBL" id="JAYKXN010000008">
    <property type="protein sequence ID" value="KAK7262984.1"/>
    <property type="molecule type" value="Genomic_DNA"/>
</dbReference>
<protein>
    <submittedName>
        <fullName evidence="2">Uncharacterized protein</fullName>
    </submittedName>
</protein>
<dbReference type="InterPro" id="IPR036514">
    <property type="entry name" value="SGNH_hydro_sf"/>
</dbReference>
<dbReference type="InterPro" id="IPR050592">
    <property type="entry name" value="GDSL_lipolytic_enzyme"/>
</dbReference>
<dbReference type="InterPro" id="IPR001087">
    <property type="entry name" value="GDSL"/>
</dbReference>
<dbReference type="Proteomes" id="UP001359559">
    <property type="component" value="Unassembled WGS sequence"/>
</dbReference>
<dbReference type="CDD" id="cd01837">
    <property type="entry name" value="SGNH_plant_lipase_like"/>
    <property type="match status" value="1"/>
</dbReference>
<dbReference type="PANTHER" id="PTHR45642">
    <property type="entry name" value="GDSL ESTERASE/LIPASE EXL3"/>
    <property type="match status" value="1"/>
</dbReference>
<comment type="similarity">
    <text evidence="1">Belongs to the 'GDSL' lipolytic enzyme family.</text>
</comment>
<gene>
    <name evidence="2" type="ORF">RJT34_30567</name>
</gene>
<comment type="caution">
    <text evidence="2">The sequence shown here is derived from an EMBL/GenBank/DDBJ whole genome shotgun (WGS) entry which is preliminary data.</text>
</comment>
<evidence type="ECO:0000313" key="2">
    <source>
        <dbReference type="EMBL" id="KAK7262984.1"/>
    </source>
</evidence>
<reference evidence="2 3" key="1">
    <citation type="submission" date="2024-01" db="EMBL/GenBank/DDBJ databases">
        <title>The genomes of 5 underutilized Papilionoideae crops provide insights into root nodulation and disease resistance.</title>
        <authorList>
            <person name="Yuan L."/>
        </authorList>
    </citation>
    <scope>NUCLEOTIDE SEQUENCE [LARGE SCALE GENOMIC DNA]</scope>
    <source>
        <strain evidence="2">LY-2023</strain>
        <tissue evidence="2">Leaf</tissue>
    </source>
</reference>
<evidence type="ECO:0000313" key="3">
    <source>
        <dbReference type="Proteomes" id="UP001359559"/>
    </source>
</evidence>
<dbReference type="GO" id="GO:0016788">
    <property type="term" value="F:hydrolase activity, acting on ester bonds"/>
    <property type="evidence" value="ECO:0007669"/>
    <property type="project" value="InterPro"/>
</dbReference>
<name>A0AAN9ETQ5_CLITE</name>
<sequence>MGEISLMEKPQEGLAMAGFLQIFLDSHIISAEGLRVKEALPPYLDPNLKIEDLLTGVCFASAGAGFDPVTNELASVLSIEDQLNMFKEYKGKLIAAVGEEKTSLILADSVIIISMGSNDISGTYFLSPYRRIMYNIEDYTTMLVNASSNFLQELYNLGARRIGVLSLGPVGCVPMQRTISGGKDRKCVESVNQASRVYNSKISSSIVALSQSLPDARLVYLEIYDEFNHVMEHLSQFGFEEGSKQCCGIANLEVGPFCNSFALKICEDASKYVFWDSYHPTEKFYSILVTMLIEKNVNKFV</sequence>
<dbReference type="AlphaFoldDB" id="A0AAN9ETQ5"/>
<dbReference type="PANTHER" id="PTHR45642:SF40">
    <property type="entry name" value="GDSL-LIKE LIPASE_ACYLHYDROLASE"/>
    <property type="match status" value="1"/>
</dbReference>
<dbReference type="InterPro" id="IPR035669">
    <property type="entry name" value="SGNH_plant_lipase-like"/>
</dbReference>
<dbReference type="Gene3D" id="3.40.50.1110">
    <property type="entry name" value="SGNH hydrolase"/>
    <property type="match status" value="1"/>
</dbReference>
<keyword evidence="3" id="KW-1185">Reference proteome</keyword>
<dbReference type="GO" id="GO:0005576">
    <property type="term" value="C:extracellular region"/>
    <property type="evidence" value="ECO:0007669"/>
    <property type="project" value="TreeGrafter"/>
</dbReference>
<dbReference type="Pfam" id="PF00657">
    <property type="entry name" value="Lipase_GDSL"/>
    <property type="match status" value="1"/>
</dbReference>
<accession>A0AAN9ETQ5</accession>